<proteinExistence type="predicted"/>
<sequence length="44" mass="4703">MFAAGYRPLALKNGSAAPMNSESALTPCFACRIDMRFLLPNAPS</sequence>
<reference evidence="1 2" key="1">
    <citation type="submission" date="2016-10" db="EMBL/GenBank/DDBJ databases">
        <authorList>
            <person name="de Groot N.N."/>
        </authorList>
    </citation>
    <scope>NUCLEOTIDE SEQUENCE [LARGE SCALE GENOMIC DNA]</scope>
    <source>
        <strain evidence="1 2">LMG 25475</strain>
    </source>
</reference>
<dbReference type="Proteomes" id="UP000243378">
    <property type="component" value="Unassembled WGS sequence"/>
</dbReference>
<evidence type="ECO:0000313" key="2">
    <source>
        <dbReference type="Proteomes" id="UP000243378"/>
    </source>
</evidence>
<accession>A0A1G7JY52</accession>
<dbReference type="STRING" id="640205.SAMN05216381_1295"/>
<evidence type="ECO:0000313" key="1">
    <source>
        <dbReference type="EMBL" id="SDF29830.1"/>
    </source>
</evidence>
<dbReference type="EMBL" id="FNBM01000002">
    <property type="protein sequence ID" value="SDF29830.1"/>
    <property type="molecule type" value="Genomic_DNA"/>
</dbReference>
<dbReference type="AlphaFoldDB" id="A0A1G7JY52"/>
<name>A0A1G7JY52_9GAMM</name>
<protein>
    <submittedName>
        <fullName evidence="1">Uncharacterized protein</fullName>
    </submittedName>
</protein>
<organism evidence="1 2">
    <name type="scientific">Phytopseudomonas seleniipraecipitans</name>
    <dbReference type="NCBI Taxonomy" id="640205"/>
    <lineage>
        <taxon>Bacteria</taxon>
        <taxon>Pseudomonadati</taxon>
        <taxon>Pseudomonadota</taxon>
        <taxon>Gammaproteobacteria</taxon>
        <taxon>Pseudomonadales</taxon>
        <taxon>Pseudomonadaceae</taxon>
        <taxon>Phytopseudomonas</taxon>
    </lineage>
</organism>
<gene>
    <name evidence="1" type="ORF">SAMN05216381_1295</name>
</gene>